<evidence type="ECO:0000256" key="7">
    <source>
        <dbReference type="ARBA" id="ARBA00022898"/>
    </source>
</evidence>
<dbReference type="SUPFAM" id="SSF53383">
    <property type="entry name" value="PLP-dependent transferases"/>
    <property type="match status" value="1"/>
</dbReference>
<evidence type="ECO:0000256" key="1">
    <source>
        <dbReference type="ARBA" id="ARBA00001933"/>
    </source>
</evidence>
<dbReference type="EC" id="2.3.1.50" evidence="5"/>
<evidence type="ECO:0000259" key="14">
    <source>
        <dbReference type="Pfam" id="PF00155"/>
    </source>
</evidence>
<dbReference type="InterPro" id="IPR015422">
    <property type="entry name" value="PyrdxlP-dep_Trfase_small"/>
</dbReference>
<comment type="similarity">
    <text evidence="4">Belongs to the class-II pyridoxal-phosphate-dependent aminotransferase family.</text>
</comment>
<comment type="pathway">
    <text evidence="3">Sphingolipid metabolism.</text>
</comment>
<evidence type="ECO:0000313" key="16">
    <source>
        <dbReference type="Proteomes" id="UP000494165"/>
    </source>
</evidence>
<evidence type="ECO:0000256" key="3">
    <source>
        <dbReference type="ARBA" id="ARBA00004991"/>
    </source>
</evidence>
<dbReference type="FunFam" id="3.40.640.10:FF:000049">
    <property type="entry name" value="serine palmitoyltransferase 1 isoform X1"/>
    <property type="match status" value="1"/>
</dbReference>
<dbReference type="Proteomes" id="UP000494165">
    <property type="component" value="Unassembled WGS sequence"/>
</dbReference>
<dbReference type="GO" id="GO:0046512">
    <property type="term" value="P:sphingosine biosynthetic process"/>
    <property type="evidence" value="ECO:0007669"/>
    <property type="project" value="TreeGrafter"/>
</dbReference>
<organism evidence="15 16">
    <name type="scientific">Cloeon dipterum</name>
    <dbReference type="NCBI Taxonomy" id="197152"/>
    <lineage>
        <taxon>Eukaryota</taxon>
        <taxon>Metazoa</taxon>
        <taxon>Ecdysozoa</taxon>
        <taxon>Arthropoda</taxon>
        <taxon>Hexapoda</taxon>
        <taxon>Insecta</taxon>
        <taxon>Pterygota</taxon>
        <taxon>Palaeoptera</taxon>
        <taxon>Ephemeroptera</taxon>
        <taxon>Pisciforma</taxon>
        <taxon>Baetidae</taxon>
        <taxon>Cloeon</taxon>
    </lineage>
</organism>
<evidence type="ECO:0000256" key="13">
    <source>
        <dbReference type="ARBA" id="ARBA00042649"/>
    </source>
</evidence>
<proteinExistence type="inferred from homology"/>
<keyword evidence="7" id="KW-0663">Pyridoxal phosphate</keyword>
<keyword evidence="10" id="KW-0012">Acyltransferase</keyword>
<evidence type="ECO:0000256" key="9">
    <source>
        <dbReference type="ARBA" id="ARBA00023098"/>
    </source>
</evidence>
<evidence type="ECO:0000256" key="6">
    <source>
        <dbReference type="ARBA" id="ARBA00022679"/>
    </source>
</evidence>
<dbReference type="GO" id="GO:0046513">
    <property type="term" value="P:ceramide biosynthetic process"/>
    <property type="evidence" value="ECO:0007669"/>
    <property type="project" value="TreeGrafter"/>
</dbReference>
<dbReference type="InterPro" id="IPR015424">
    <property type="entry name" value="PyrdxlP-dep_Trfase"/>
</dbReference>
<gene>
    <name evidence="15" type="ORF">CLODIP_2_CD12772</name>
</gene>
<protein>
    <recommendedName>
        <fullName evidence="11">Serine palmitoyltransferase 1</fullName>
        <ecNumber evidence="5">2.3.1.50</ecNumber>
    </recommendedName>
    <alternativeName>
        <fullName evidence="12">Long chain base biosynthesis protein 1</fullName>
    </alternativeName>
    <alternativeName>
        <fullName evidence="13">Serine-palmitoyl-CoA transferase 1</fullName>
    </alternativeName>
</protein>
<evidence type="ECO:0000256" key="10">
    <source>
        <dbReference type="ARBA" id="ARBA00023315"/>
    </source>
</evidence>
<evidence type="ECO:0000313" key="15">
    <source>
        <dbReference type="EMBL" id="CAB3375626.1"/>
    </source>
</evidence>
<evidence type="ECO:0000256" key="4">
    <source>
        <dbReference type="ARBA" id="ARBA00008392"/>
    </source>
</evidence>
<sequence length="478" mass="53718">MVSMDMFHELFESLNALQNAPTYHLLFEAGLIAWLMWLLFRPSYNPHDRERLTRREEQELIDEWTPEPLVPATPQDSRALHPRIVSGKVGKYIQIGERNCLNLGTNNYLGMIENPEIEKSALECLSHYGVGSCGPRGFYGTTEVHLDLEDKLAEYMKCEEAVVYSYGFSTIASAIPAYAKRSDVIFVDEMVNFAIQKGLDASRSQINYFKHNDMEDLERLLMEQADLDRKNPKKAKRTRRFLVAEGIYMNTGLMAPLPKLLELREKYKLRFFLDEAISFGTIGKTGHGLTEHFNIDPSEIDMISGSLENSIGSIGGFCVGSHFIIEHQRLSGLGYCFSASAPPLLMAAAITALDIMQRDPSIFQTLRDNSTFIHSQLSSQLPSDLRVHGHPESVIKHIRLANPSGDKVADEQLLNEIVDKCEEAGLALTTAAYLSDREVNLPEPSIRVTVNALLSKNEIEFAVKTLKNCAESVFKIQL</sequence>
<dbReference type="Gene3D" id="3.40.640.10">
    <property type="entry name" value="Type I PLP-dependent aspartate aminotransferase-like (Major domain)"/>
    <property type="match status" value="1"/>
</dbReference>
<dbReference type="OrthoDB" id="3168162at2759"/>
<comment type="cofactor">
    <cofactor evidence="1">
        <name>pyridoxal 5'-phosphate</name>
        <dbReference type="ChEBI" id="CHEBI:597326"/>
    </cofactor>
</comment>
<dbReference type="InterPro" id="IPR015421">
    <property type="entry name" value="PyrdxlP-dep_Trfase_major"/>
</dbReference>
<dbReference type="Pfam" id="PF00155">
    <property type="entry name" value="Aminotran_1_2"/>
    <property type="match status" value="1"/>
</dbReference>
<dbReference type="GO" id="GO:0004758">
    <property type="term" value="F:serine C-palmitoyltransferase activity"/>
    <property type="evidence" value="ECO:0007669"/>
    <property type="project" value="UniProtKB-EC"/>
</dbReference>
<keyword evidence="16" id="KW-1185">Reference proteome</keyword>
<dbReference type="GO" id="GO:0030170">
    <property type="term" value="F:pyridoxal phosphate binding"/>
    <property type="evidence" value="ECO:0007669"/>
    <property type="project" value="InterPro"/>
</dbReference>
<keyword evidence="9" id="KW-0443">Lipid metabolism</keyword>
<comment type="caution">
    <text evidence="15">The sequence shown here is derived from an EMBL/GenBank/DDBJ whole genome shotgun (WGS) entry which is preliminary data.</text>
</comment>
<dbReference type="GO" id="GO:0016020">
    <property type="term" value="C:membrane"/>
    <property type="evidence" value="ECO:0007669"/>
    <property type="project" value="GOC"/>
</dbReference>
<keyword evidence="8" id="KW-0746">Sphingolipid metabolism</keyword>
<name>A0A8S1D0F4_9INSE</name>
<dbReference type="InterPro" id="IPR004839">
    <property type="entry name" value="Aminotransferase_I/II_large"/>
</dbReference>
<evidence type="ECO:0000256" key="5">
    <source>
        <dbReference type="ARBA" id="ARBA00013220"/>
    </source>
</evidence>
<keyword evidence="6" id="KW-0808">Transferase</keyword>
<evidence type="ECO:0000256" key="11">
    <source>
        <dbReference type="ARBA" id="ARBA00041066"/>
    </source>
</evidence>
<dbReference type="Gene3D" id="3.90.1150.10">
    <property type="entry name" value="Aspartate Aminotransferase, domain 1"/>
    <property type="match status" value="1"/>
</dbReference>
<dbReference type="PANTHER" id="PTHR13693:SF2">
    <property type="entry name" value="SERINE PALMITOYLTRANSFERASE 1"/>
    <property type="match status" value="1"/>
</dbReference>
<dbReference type="EMBL" id="CADEPI010000115">
    <property type="protein sequence ID" value="CAB3375626.1"/>
    <property type="molecule type" value="Genomic_DNA"/>
</dbReference>
<dbReference type="InterPro" id="IPR050087">
    <property type="entry name" value="AON_synthase_class-II"/>
</dbReference>
<dbReference type="GO" id="GO:0005783">
    <property type="term" value="C:endoplasmic reticulum"/>
    <property type="evidence" value="ECO:0007669"/>
    <property type="project" value="TreeGrafter"/>
</dbReference>
<evidence type="ECO:0000256" key="12">
    <source>
        <dbReference type="ARBA" id="ARBA00041765"/>
    </source>
</evidence>
<dbReference type="PANTHER" id="PTHR13693">
    <property type="entry name" value="CLASS II AMINOTRANSFERASE/8-AMINO-7-OXONONANOATE SYNTHASE"/>
    <property type="match status" value="1"/>
</dbReference>
<evidence type="ECO:0000256" key="2">
    <source>
        <dbReference type="ARBA" id="ARBA00004760"/>
    </source>
</evidence>
<dbReference type="AlphaFoldDB" id="A0A8S1D0F4"/>
<reference evidence="15 16" key="1">
    <citation type="submission" date="2020-04" db="EMBL/GenBank/DDBJ databases">
        <authorList>
            <person name="Alioto T."/>
            <person name="Alioto T."/>
            <person name="Gomez Garrido J."/>
        </authorList>
    </citation>
    <scope>NUCLEOTIDE SEQUENCE [LARGE SCALE GENOMIC DNA]</scope>
</reference>
<accession>A0A8S1D0F4</accession>
<comment type="pathway">
    <text evidence="2">Lipid metabolism; sphingolipid metabolism.</text>
</comment>
<feature type="domain" description="Aminotransferase class I/classII large" evidence="14">
    <location>
        <begin position="99"/>
        <end position="465"/>
    </location>
</feature>
<evidence type="ECO:0000256" key="8">
    <source>
        <dbReference type="ARBA" id="ARBA00022919"/>
    </source>
</evidence>